<protein>
    <submittedName>
        <fullName evidence="2">Cupin domain-containing protein</fullName>
    </submittedName>
</protein>
<sequence>MKIWMRVVNKMEMISVSHTFEKLIQAKKLFSQHDKEIVQIKLKAGEVIKEHRSPKHVFIFVAQGEVEFTVNGEEVEVNQERILYMEPDELHALKAITDVSLYVVKC</sequence>
<evidence type="ECO:0000313" key="2">
    <source>
        <dbReference type="EMBL" id="TXL61761.1"/>
    </source>
</evidence>
<gene>
    <name evidence="2" type="ORF">FHP05_12840</name>
</gene>
<name>A0A5C8NLS3_9BACI</name>
<dbReference type="Pfam" id="PF07883">
    <property type="entry name" value="Cupin_2"/>
    <property type="match status" value="1"/>
</dbReference>
<dbReference type="PANTHER" id="PTHR37694:SF1">
    <property type="entry name" value="SLR8022 PROTEIN"/>
    <property type="match status" value="1"/>
</dbReference>
<dbReference type="EMBL" id="VDUW01000010">
    <property type="protein sequence ID" value="TXL61761.1"/>
    <property type="molecule type" value="Genomic_DNA"/>
</dbReference>
<feature type="domain" description="Cupin type-2" evidence="1">
    <location>
        <begin position="41"/>
        <end position="101"/>
    </location>
</feature>
<dbReference type="SUPFAM" id="SSF51182">
    <property type="entry name" value="RmlC-like cupins"/>
    <property type="match status" value="1"/>
</dbReference>
<organism evidence="2 3">
    <name type="scientific">Cerasibacillus terrae</name>
    <dbReference type="NCBI Taxonomy" id="2498845"/>
    <lineage>
        <taxon>Bacteria</taxon>
        <taxon>Bacillati</taxon>
        <taxon>Bacillota</taxon>
        <taxon>Bacilli</taxon>
        <taxon>Bacillales</taxon>
        <taxon>Bacillaceae</taxon>
        <taxon>Cerasibacillus</taxon>
    </lineage>
</organism>
<reference evidence="2 3" key="1">
    <citation type="submission" date="2019-06" db="EMBL/GenBank/DDBJ databases">
        <title>Cerasibacillus sp. nov., isolated from maize field.</title>
        <authorList>
            <person name="Lin S.-Y."/>
            <person name="Tsai C.-F."/>
            <person name="Young C.-C."/>
        </authorList>
    </citation>
    <scope>NUCLEOTIDE SEQUENCE [LARGE SCALE GENOMIC DNA]</scope>
    <source>
        <strain evidence="2 3">CC-CFT480</strain>
    </source>
</reference>
<dbReference type="Gene3D" id="2.60.120.10">
    <property type="entry name" value="Jelly Rolls"/>
    <property type="match status" value="1"/>
</dbReference>
<dbReference type="InterPro" id="IPR013096">
    <property type="entry name" value="Cupin_2"/>
</dbReference>
<dbReference type="AlphaFoldDB" id="A0A5C8NLS3"/>
<keyword evidence="3" id="KW-1185">Reference proteome</keyword>
<evidence type="ECO:0000259" key="1">
    <source>
        <dbReference type="Pfam" id="PF07883"/>
    </source>
</evidence>
<comment type="caution">
    <text evidence="2">The sequence shown here is derived from an EMBL/GenBank/DDBJ whole genome shotgun (WGS) entry which is preliminary data.</text>
</comment>
<evidence type="ECO:0000313" key="3">
    <source>
        <dbReference type="Proteomes" id="UP000321574"/>
    </source>
</evidence>
<dbReference type="InterPro" id="IPR011051">
    <property type="entry name" value="RmlC_Cupin_sf"/>
</dbReference>
<dbReference type="OrthoDB" id="5243866at2"/>
<dbReference type="Proteomes" id="UP000321574">
    <property type="component" value="Unassembled WGS sequence"/>
</dbReference>
<accession>A0A5C8NLS3</accession>
<dbReference type="InterPro" id="IPR014710">
    <property type="entry name" value="RmlC-like_jellyroll"/>
</dbReference>
<dbReference type="PANTHER" id="PTHR37694">
    <property type="entry name" value="SLR8022 PROTEIN"/>
    <property type="match status" value="1"/>
</dbReference>
<proteinExistence type="predicted"/>